<dbReference type="PANTHER" id="PTHR11533">
    <property type="entry name" value="PROTEASE M1 ZINC METALLOPROTEASE"/>
    <property type="match status" value="1"/>
</dbReference>
<keyword evidence="10" id="KW-0482">Metalloprotease</keyword>
<dbReference type="Pfam" id="PF01433">
    <property type="entry name" value="Peptidase_M1"/>
    <property type="match status" value="1"/>
</dbReference>
<comment type="cofactor">
    <cofactor evidence="2">
        <name>Zn(2+)</name>
        <dbReference type="ChEBI" id="CHEBI:29105"/>
    </cofactor>
</comment>
<feature type="chain" id="PRO_5046532916" description="Aminopeptidase N" evidence="14">
    <location>
        <begin position="27"/>
        <end position="524"/>
    </location>
</feature>
<evidence type="ECO:0000256" key="11">
    <source>
        <dbReference type="ARBA" id="ARBA00029811"/>
    </source>
</evidence>
<sequence length="524" mass="57390">MRAPRARLAAATLAAGSLLLSGCTSGSEDSIPPPQRSTRATTAADAGTVQPASDPHEVDTDDPSLGAALSTPVEDRVYPQVGDPGVDALHYDLDLAWTPGSQTLTAVEKLVFRATSDAEEFRLDLGQALHVSSVAVDGDDASYDHEGKDLVVHAPVTADRRYTLVLKYAGSPRPVSAPTTRSDFSTLGWTVTDDGGVWTMQEPFGAYSWYAVNDQPSDKALYDFTISVPSPMVGVANGTLESREETGGTTVTRWHLDEPAASYLTTIAIDELRMVRDRSASGVPVTYWVPGDRPRLVRGLRPAADELDWIEDRLGPYPFSSLGVVLVDSRSGMETQTMITLGMTDYTTSPEVIVHEMVHQWYGDEVTPSDWRDLWMSEGMALYLQGLWQAEHDGFAVRDLMRRWADAEPQMRRESGPAADYDPATFGEGNVYYSPALMWDELRKRVGDETFWSVVRAWPKAHEDANASYDDLVSFWSQRTGRDLAPFFDAWLLGKTSPPPPDADPSLVPPTANSLARMTRPGVG</sequence>
<dbReference type="RefSeq" id="WP_344153569.1">
    <property type="nucleotide sequence ID" value="NZ_BAAAQR010000009.1"/>
</dbReference>
<proteinExistence type="inferred from homology"/>
<dbReference type="Proteomes" id="UP001501771">
    <property type="component" value="Unassembled WGS sequence"/>
</dbReference>
<evidence type="ECO:0000259" key="15">
    <source>
        <dbReference type="Pfam" id="PF01433"/>
    </source>
</evidence>
<evidence type="ECO:0000256" key="10">
    <source>
        <dbReference type="ARBA" id="ARBA00023049"/>
    </source>
</evidence>
<keyword evidence="6" id="KW-0645">Protease</keyword>
<evidence type="ECO:0000256" key="2">
    <source>
        <dbReference type="ARBA" id="ARBA00001947"/>
    </source>
</evidence>
<dbReference type="PRINTS" id="PR00756">
    <property type="entry name" value="ALADIPTASE"/>
</dbReference>
<dbReference type="InterPro" id="IPR001930">
    <property type="entry name" value="Peptidase_M1"/>
</dbReference>
<keyword evidence="18" id="KW-1185">Reference proteome</keyword>
<evidence type="ECO:0000256" key="12">
    <source>
        <dbReference type="ARBA" id="ARBA00031533"/>
    </source>
</evidence>
<evidence type="ECO:0000256" key="4">
    <source>
        <dbReference type="ARBA" id="ARBA00012564"/>
    </source>
</evidence>
<evidence type="ECO:0000313" key="17">
    <source>
        <dbReference type="EMBL" id="GAA2149457.1"/>
    </source>
</evidence>
<dbReference type="Pfam" id="PF17900">
    <property type="entry name" value="Peptidase_M1_N"/>
    <property type="match status" value="1"/>
</dbReference>
<dbReference type="EC" id="3.4.11.2" evidence="4"/>
<feature type="domain" description="Aminopeptidase N-like N-terminal" evidence="16">
    <location>
        <begin position="89"/>
        <end position="264"/>
    </location>
</feature>
<evidence type="ECO:0000256" key="3">
    <source>
        <dbReference type="ARBA" id="ARBA00010136"/>
    </source>
</evidence>
<dbReference type="PROSITE" id="PS51257">
    <property type="entry name" value="PROKAR_LIPOPROTEIN"/>
    <property type="match status" value="1"/>
</dbReference>
<keyword evidence="14" id="KW-0732">Signal</keyword>
<evidence type="ECO:0000256" key="5">
    <source>
        <dbReference type="ARBA" id="ARBA00015611"/>
    </source>
</evidence>
<evidence type="ECO:0000256" key="1">
    <source>
        <dbReference type="ARBA" id="ARBA00000098"/>
    </source>
</evidence>
<organism evidence="17 18">
    <name type="scientific">Nocardioides koreensis</name>
    <dbReference type="NCBI Taxonomy" id="433651"/>
    <lineage>
        <taxon>Bacteria</taxon>
        <taxon>Bacillati</taxon>
        <taxon>Actinomycetota</taxon>
        <taxon>Actinomycetes</taxon>
        <taxon>Propionibacteriales</taxon>
        <taxon>Nocardioidaceae</taxon>
        <taxon>Nocardioides</taxon>
    </lineage>
</organism>
<dbReference type="InterPro" id="IPR050344">
    <property type="entry name" value="Peptidase_M1_aminopeptidases"/>
</dbReference>
<comment type="similarity">
    <text evidence="3">Belongs to the peptidase M1 family.</text>
</comment>
<keyword evidence="8" id="KW-0378">Hydrolase</keyword>
<comment type="caution">
    <text evidence="17">The sequence shown here is derived from an EMBL/GenBank/DDBJ whole genome shotgun (WGS) entry which is preliminary data.</text>
</comment>
<dbReference type="CDD" id="cd09603">
    <property type="entry name" value="M1_APN_like"/>
    <property type="match status" value="1"/>
</dbReference>
<feature type="signal peptide" evidence="14">
    <location>
        <begin position="1"/>
        <end position="26"/>
    </location>
</feature>
<evidence type="ECO:0000256" key="13">
    <source>
        <dbReference type="SAM" id="MobiDB-lite"/>
    </source>
</evidence>
<protein>
    <recommendedName>
        <fullName evidence="5">Aminopeptidase N</fullName>
        <ecNumber evidence="4">3.4.11.2</ecNumber>
    </recommendedName>
    <alternativeName>
        <fullName evidence="11">Alanine aminopeptidase</fullName>
    </alternativeName>
    <alternativeName>
        <fullName evidence="12">Lysyl aminopeptidase</fullName>
    </alternativeName>
</protein>
<dbReference type="InterPro" id="IPR014782">
    <property type="entry name" value="Peptidase_M1_dom"/>
</dbReference>
<keyword evidence="7" id="KW-0479">Metal-binding</keyword>
<comment type="catalytic activity">
    <reaction evidence="1">
        <text>Release of an N-terminal amino acid, Xaa-|-Yaa- from a peptide, amide or arylamide. Xaa is preferably Ala, but may be most amino acids including Pro (slow action). When a terminal hydrophobic residue is followed by a prolyl residue, the two may be released as an intact Xaa-Pro dipeptide.</text>
        <dbReference type="EC" id="3.4.11.2"/>
    </reaction>
</comment>
<gene>
    <name evidence="17" type="ORF">GCM10009844_29100</name>
</gene>
<dbReference type="InterPro" id="IPR045357">
    <property type="entry name" value="Aminopeptidase_N-like_N"/>
</dbReference>
<dbReference type="Gene3D" id="2.60.40.1730">
    <property type="entry name" value="tricorn interacting facor f3 domain"/>
    <property type="match status" value="1"/>
</dbReference>
<name>A0ABN2ZX81_9ACTN</name>
<keyword evidence="9" id="KW-0862">Zinc</keyword>
<feature type="region of interest" description="Disordered" evidence="13">
    <location>
        <begin position="22"/>
        <end position="68"/>
    </location>
</feature>
<evidence type="ECO:0000256" key="14">
    <source>
        <dbReference type="SAM" id="SignalP"/>
    </source>
</evidence>
<dbReference type="Gene3D" id="1.10.390.10">
    <property type="entry name" value="Neutral Protease Domain 2"/>
    <property type="match status" value="1"/>
</dbReference>
<evidence type="ECO:0000256" key="7">
    <source>
        <dbReference type="ARBA" id="ARBA00022723"/>
    </source>
</evidence>
<evidence type="ECO:0000256" key="9">
    <source>
        <dbReference type="ARBA" id="ARBA00022833"/>
    </source>
</evidence>
<evidence type="ECO:0000256" key="6">
    <source>
        <dbReference type="ARBA" id="ARBA00022670"/>
    </source>
</evidence>
<dbReference type="EMBL" id="BAAAQR010000009">
    <property type="protein sequence ID" value="GAA2149457.1"/>
    <property type="molecule type" value="Genomic_DNA"/>
</dbReference>
<dbReference type="InterPro" id="IPR042097">
    <property type="entry name" value="Aminopeptidase_N-like_N_sf"/>
</dbReference>
<accession>A0ABN2ZX81</accession>
<feature type="domain" description="Peptidase M1 membrane alanine aminopeptidase" evidence="15">
    <location>
        <begin position="307"/>
        <end position="491"/>
    </location>
</feature>
<evidence type="ECO:0000259" key="16">
    <source>
        <dbReference type="Pfam" id="PF17900"/>
    </source>
</evidence>
<dbReference type="InterPro" id="IPR027268">
    <property type="entry name" value="Peptidase_M4/M1_CTD_sf"/>
</dbReference>
<reference evidence="17 18" key="1">
    <citation type="journal article" date="2019" name="Int. J. Syst. Evol. Microbiol.">
        <title>The Global Catalogue of Microorganisms (GCM) 10K type strain sequencing project: providing services to taxonomists for standard genome sequencing and annotation.</title>
        <authorList>
            <consortium name="The Broad Institute Genomics Platform"/>
            <consortium name="The Broad Institute Genome Sequencing Center for Infectious Disease"/>
            <person name="Wu L."/>
            <person name="Ma J."/>
        </authorList>
    </citation>
    <scope>NUCLEOTIDE SEQUENCE [LARGE SCALE GENOMIC DNA]</scope>
    <source>
        <strain evidence="17 18">JCM 16022</strain>
    </source>
</reference>
<evidence type="ECO:0000256" key="8">
    <source>
        <dbReference type="ARBA" id="ARBA00022801"/>
    </source>
</evidence>
<evidence type="ECO:0000313" key="18">
    <source>
        <dbReference type="Proteomes" id="UP001501771"/>
    </source>
</evidence>
<feature type="region of interest" description="Disordered" evidence="13">
    <location>
        <begin position="498"/>
        <end position="524"/>
    </location>
</feature>
<dbReference type="SUPFAM" id="SSF63737">
    <property type="entry name" value="Leukotriene A4 hydrolase N-terminal domain"/>
    <property type="match status" value="1"/>
</dbReference>
<dbReference type="SUPFAM" id="SSF55486">
    <property type="entry name" value="Metalloproteases ('zincins'), catalytic domain"/>
    <property type="match status" value="1"/>
</dbReference>